<comment type="catalytic activity">
    <reaction evidence="7">
        <text>L-aspartate + NH4(+) + ATP = L-asparagine + AMP + diphosphate + H(+)</text>
        <dbReference type="Rhea" id="RHEA:11372"/>
        <dbReference type="ChEBI" id="CHEBI:15378"/>
        <dbReference type="ChEBI" id="CHEBI:28938"/>
        <dbReference type="ChEBI" id="CHEBI:29991"/>
        <dbReference type="ChEBI" id="CHEBI:30616"/>
        <dbReference type="ChEBI" id="CHEBI:33019"/>
        <dbReference type="ChEBI" id="CHEBI:58048"/>
        <dbReference type="ChEBI" id="CHEBI:456215"/>
        <dbReference type="EC" id="6.3.1.1"/>
    </reaction>
</comment>
<dbReference type="GO" id="GO:0005829">
    <property type="term" value="C:cytosol"/>
    <property type="evidence" value="ECO:0007669"/>
    <property type="project" value="TreeGrafter"/>
</dbReference>
<sequence length="332" mass="37438">MRQTFIETQKQISFVKSFFSRELEHRLGLVEVQAPLLTCVGDGVQDNLSGTEQAVSVKIKAIPGKTFEIVHSLAKWKRKLLGELGFQTGEGIYTHMVALRPDEEVLSATHSVLVDQWDWERVIEHQDRSLGVLKTTVIDLYEAIKKTEKRVNELYGLSPFLPPYIHFIYTEELLALYPNLSPKERERAITKKYGAVFLIGIGGSLSNGKPHDLRAPDYDDWSSVNEVGFTGLNGDILVWNPFIEDVFEISSMGIRVNESILKYQLALTGCQERLQLDWHQRLVSGCLPQTIGGGIGQSRLVMLMLQKKHIGEVQCGVWPKECMQNTGELILA</sequence>
<dbReference type="PIRSF" id="PIRSF001555">
    <property type="entry name" value="Asp_ammon_ligase"/>
    <property type="match status" value="1"/>
</dbReference>
<dbReference type="NCBIfam" id="TIGR00669">
    <property type="entry name" value="asnA"/>
    <property type="match status" value="1"/>
</dbReference>
<dbReference type="Gene3D" id="3.30.930.10">
    <property type="entry name" value="Bira Bifunctional Protein, Domain 2"/>
    <property type="match status" value="1"/>
</dbReference>
<dbReference type="GO" id="GO:0004071">
    <property type="term" value="F:aspartate-ammonia ligase activity"/>
    <property type="evidence" value="ECO:0007669"/>
    <property type="project" value="UniProtKB-UniRule"/>
</dbReference>
<evidence type="ECO:0000259" key="9">
    <source>
        <dbReference type="PROSITE" id="PS50862"/>
    </source>
</evidence>
<dbReference type="GO" id="GO:0070981">
    <property type="term" value="P:L-asparagine biosynthetic process"/>
    <property type="evidence" value="ECO:0007669"/>
    <property type="project" value="UniProtKB-UniRule"/>
</dbReference>
<dbReference type="InterPro" id="IPR045864">
    <property type="entry name" value="aa-tRNA-synth_II/BPL/LPL"/>
</dbReference>
<protein>
    <recommendedName>
        <fullName evidence="7 8">Aspartate--ammonia ligase</fullName>
        <ecNumber evidence="7 8">6.3.1.1</ecNumber>
    </recommendedName>
    <alternativeName>
        <fullName evidence="7">Asparagine synthetase A</fullName>
    </alternativeName>
</protein>
<evidence type="ECO:0000256" key="6">
    <source>
        <dbReference type="ARBA" id="ARBA00022888"/>
    </source>
</evidence>
<comment type="pathway">
    <text evidence="7">Amino-acid biosynthesis; L-asparagine biosynthesis; L-asparagine from L-aspartate (ammonia route): step 1/1.</text>
</comment>
<dbReference type="InterPro" id="IPR006195">
    <property type="entry name" value="aa-tRNA-synth_II"/>
</dbReference>
<dbReference type="UniPathway" id="UPA00134">
    <property type="reaction ID" value="UER00194"/>
</dbReference>
<keyword evidence="11" id="KW-1185">Reference proteome</keyword>
<keyword evidence="6 7" id="KW-0061">Asparagine biosynthesis</keyword>
<gene>
    <name evidence="7 10" type="primary">asnA</name>
    <name evidence="10" type="ORF">NCTC11370_02985</name>
</gene>
<feature type="domain" description="Aminoacyl-transfer RNA synthetases class-II family profile" evidence="9">
    <location>
        <begin position="13"/>
        <end position="319"/>
    </location>
</feature>
<dbReference type="GO" id="GO:0005524">
    <property type="term" value="F:ATP binding"/>
    <property type="evidence" value="ECO:0007669"/>
    <property type="project" value="UniProtKB-UniRule"/>
</dbReference>
<dbReference type="Pfam" id="PF03590">
    <property type="entry name" value="AsnA"/>
    <property type="match status" value="1"/>
</dbReference>
<keyword evidence="4 7" id="KW-0547">Nucleotide-binding</keyword>
<evidence type="ECO:0000256" key="5">
    <source>
        <dbReference type="ARBA" id="ARBA00022840"/>
    </source>
</evidence>
<keyword evidence="2 7" id="KW-0436">Ligase</keyword>
<dbReference type="SUPFAM" id="SSF55681">
    <property type="entry name" value="Class II aaRS and biotin synthetases"/>
    <property type="match status" value="1"/>
</dbReference>
<evidence type="ECO:0000313" key="11">
    <source>
        <dbReference type="Proteomes" id="UP000254554"/>
    </source>
</evidence>
<dbReference type="Proteomes" id="UP000254554">
    <property type="component" value="Unassembled WGS sequence"/>
</dbReference>
<keyword evidence="1 7" id="KW-0963">Cytoplasm</keyword>
<evidence type="ECO:0000256" key="4">
    <source>
        <dbReference type="ARBA" id="ARBA00022741"/>
    </source>
</evidence>
<evidence type="ECO:0000313" key="10">
    <source>
        <dbReference type="EMBL" id="STO22883.1"/>
    </source>
</evidence>
<dbReference type="OrthoDB" id="3185462at2"/>
<organism evidence="10 11">
    <name type="scientific">Fluoribacter dumoffii</name>
    <dbReference type="NCBI Taxonomy" id="463"/>
    <lineage>
        <taxon>Bacteria</taxon>
        <taxon>Pseudomonadati</taxon>
        <taxon>Pseudomonadota</taxon>
        <taxon>Gammaproteobacteria</taxon>
        <taxon>Legionellales</taxon>
        <taxon>Legionellaceae</taxon>
        <taxon>Fluoribacter</taxon>
    </lineage>
</organism>
<comment type="subcellular location">
    <subcellularLocation>
        <location evidence="7">Cytoplasm</location>
    </subcellularLocation>
</comment>
<dbReference type="EMBL" id="UGGT01000001">
    <property type="protein sequence ID" value="STO22883.1"/>
    <property type="molecule type" value="Genomic_DNA"/>
</dbReference>
<comment type="similarity">
    <text evidence="7">Belongs to the class-II aminoacyl-tRNA synthetase family. AsnA subfamily.</text>
</comment>
<dbReference type="PROSITE" id="PS50862">
    <property type="entry name" value="AA_TRNA_LIGASE_II"/>
    <property type="match status" value="1"/>
</dbReference>
<evidence type="ECO:0000256" key="7">
    <source>
        <dbReference type="HAMAP-Rule" id="MF_00555"/>
    </source>
</evidence>
<evidence type="ECO:0000256" key="1">
    <source>
        <dbReference type="ARBA" id="ARBA00022490"/>
    </source>
</evidence>
<dbReference type="STRING" id="1094715.GCA_000236165_02971"/>
<evidence type="ECO:0000256" key="8">
    <source>
        <dbReference type="NCBIfam" id="TIGR00669"/>
    </source>
</evidence>
<reference evidence="10 11" key="1">
    <citation type="submission" date="2018-06" db="EMBL/GenBank/DDBJ databases">
        <authorList>
            <consortium name="Pathogen Informatics"/>
            <person name="Doyle S."/>
        </authorList>
    </citation>
    <scope>NUCLEOTIDE SEQUENCE [LARGE SCALE GENOMIC DNA]</scope>
    <source>
        <strain evidence="10 11">NCTC11370</strain>
    </source>
</reference>
<dbReference type="HAMAP" id="MF_00555">
    <property type="entry name" value="AsnA"/>
    <property type="match status" value="1"/>
</dbReference>
<dbReference type="PANTHER" id="PTHR30073">
    <property type="entry name" value="ASPARTATE--AMMONIA LIGASE"/>
    <property type="match status" value="1"/>
</dbReference>
<dbReference type="AlphaFoldDB" id="A0A377GDI7"/>
<dbReference type="PANTHER" id="PTHR30073:SF5">
    <property type="entry name" value="ASPARTATE--AMMONIA LIGASE"/>
    <property type="match status" value="1"/>
</dbReference>
<keyword evidence="3 7" id="KW-0028">Amino-acid biosynthesis</keyword>
<evidence type="ECO:0000256" key="3">
    <source>
        <dbReference type="ARBA" id="ARBA00022605"/>
    </source>
</evidence>
<proteinExistence type="inferred from homology"/>
<dbReference type="EC" id="6.3.1.1" evidence="7 8"/>
<name>A0A377GDI7_9GAMM</name>
<keyword evidence="5 7" id="KW-0067">ATP-binding</keyword>
<accession>A0A377GDI7</accession>
<dbReference type="InterPro" id="IPR004618">
    <property type="entry name" value="AsnA"/>
</dbReference>
<evidence type="ECO:0000256" key="2">
    <source>
        <dbReference type="ARBA" id="ARBA00022598"/>
    </source>
</evidence>